<accession>A0ABR4ATW4</accession>
<dbReference type="PANTHER" id="PTHR24148">
    <property type="entry name" value="ANKYRIN REPEAT DOMAIN-CONTAINING PROTEIN 39 HOMOLOG-RELATED"/>
    <property type="match status" value="1"/>
</dbReference>
<evidence type="ECO:0000313" key="2">
    <source>
        <dbReference type="EMBL" id="KAL2048999.1"/>
    </source>
</evidence>
<organism evidence="2 3">
    <name type="scientific">Lepraria finkii</name>
    <dbReference type="NCBI Taxonomy" id="1340010"/>
    <lineage>
        <taxon>Eukaryota</taxon>
        <taxon>Fungi</taxon>
        <taxon>Dikarya</taxon>
        <taxon>Ascomycota</taxon>
        <taxon>Pezizomycotina</taxon>
        <taxon>Lecanoromycetes</taxon>
        <taxon>OSLEUM clade</taxon>
        <taxon>Lecanoromycetidae</taxon>
        <taxon>Lecanorales</taxon>
        <taxon>Lecanorineae</taxon>
        <taxon>Stereocaulaceae</taxon>
        <taxon>Lepraria</taxon>
    </lineage>
</organism>
<evidence type="ECO:0000313" key="3">
    <source>
        <dbReference type="Proteomes" id="UP001590951"/>
    </source>
</evidence>
<dbReference type="InterPro" id="IPR010730">
    <property type="entry name" value="HET"/>
</dbReference>
<dbReference type="Pfam" id="PF06985">
    <property type="entry name" value="HET"/>
    <property type="match status" value="1"/>
</dbReference>
<feature type="domain" description="Heterokaryon incompatibility" evidence="1">
    <location>
        <begin position="2"/>
        <end position="75"/>
    </location>
</feature>
<evidence type="ECO:0000259" key="1">
    <source>
        <dbReference type="Pfam" id="PF06985"/>
    </source>
</evidence>
<reference evidence="2 3" key="1">
    <citation type="submission" date="2024-09" db="EMBL/GenBank/DDBJ databases">
        <title>Rethinking Asexuality: The Enigmatic Case of Functional Sexual Genes in Lepraria (Stereocaulaceae).</title>
        <authorList>
            <person name="Doellman M."/>
            <person name="Sun Y."/>
            <person name="Barcenas-Pena A."/>
            <person name="Lumbsch H.T."/>
            <person name="Grewe F."/>
        </authorList>
    </citation>
    <scope>NUCLEOTIDE SEQUENCE [LARGE SCALE GENOMIC DNA]</scope>
    <source>
        <strain evidence="2 3">Grewe 0041</strain>
    </source>
</reference>
<gene>
    <name evidence="2" type="ORF">ABVK25_010751</name>
</gene>
<name>A0ABR4ATW4_9LECA</name>
<proteinExistence type="predicted"/>
<sequence>MKQAITVQGSSLPVTVNLRTAFRYLGTQDKSRVIWADAVRVNQLDLDERSSQVSLVADIYRRAMEVQVWLCKEDDVIPQEILDTSELALHPFDPELFNNWLKDGNLSKSLLPLEATGGALSLPTITYAVDILRLFADGKHRHEMSFLHITTSLETSRLLLGTRFYI</sequence>
<keyword evidence="3" id="KW-1185">Reference proteome</keyword>
<dbReference type="EMBL" id="JBHFEH010000074">
    <property type="protein sequence ID" value="KAL2048999.1"/>
    <property type="molecule type" value="Genomic_DNA"/>
</dbReference>
<dbReference type="Proteomes" id="UP001590951">
    <property type="component" value="Unassembled WGS sequence"/>
</dbReference>
<dbReference type="PANTHER" id="PTHR24148:SF64">
    <property type="entry name" value="HETEROKARYON INCOMPATIBILITY DOMAIN-CONTAINING PROTEIN"/>
    <property type="match status" value="1"/>
</dbReference>
<dbReference type="InterPro" id="IPR052895">
    <property type="entry name" value="HetReg/Transcr_Mod"/>
</dbReference>
<comment type="caution">
    <text evidence="2">The sequence shown here is derived from an EMBL/GenBank/DDBJ whole genome shotgun (WGS) entry which is preliminary data.</text>
</comment>
<protein>
    <recommendedName>
        <fullName evidence="1">Heterokaryon incompatibility domain-containing protein</fullName>
    </recommendedName>
</protein>